<gene>
    <name evidence="3" type="ORF">F2Y51_13790</name>
    <name evidence="2" type="ORF">F2Y58_14725</name>
</gene>
<dbReference type="AlphaFoldDB" id="A0A4Q5HQR9"/>
<keyword evidence="1" id="KW-0732">Signal</keyword>
<feature type="signal peptide" evidence="1">
    <location>
        <begin position="1"/>
        <end position="21"/>
    </location>
</feature>
<evidence type="ECO:0000313" key="2">
    <source>
        <dbReference type="EMBL" id="KAA5396759.1"/>
    </source>
</evidence>
<sequence>MRQRLTLTFLLLALLPYVAKAQWTFDIVSVEAYINDHKKQRSLLLARSTLEYSNKLLHEYSKDATVEYKELNVDLDRYTRAFDVIDVMYQSLRTVLNAKDTYTTVSDRIGDYKEMLTEFNDKVLKRGKAEPEDLLILTINKKAIEDIANDGEQLYKSLNDLVLYATGAAACSTSDLLMVMEAINGSLDDIERHLNRAYMETWRYIQVRIGYWKEKIYQARSRQEIIDGAFGRWRGAGRLDY</sequence>
<dbReference type="EMBL" id="VVYY01000012">
    <property type="protein sequence ID" value="KAA5396759.1"/>
    <property type="molecule type" value="Genomic_DNA"/>
</dbReference>
<evidence type="ECO:0000256" key="1">
    <source>
        <dbReference type="SAM" id="SignalP"/>
    </source>
</evidence>
<organism evidence="3 4">
    <name type="scientific">Phocaeicola dorei</name>
    <dbReference type="NCBI Taxonomy" id="357276"/>
    <lineage>
        <taxon>Bacteria</taxon>
        <taxon>Pseudomonadati</taxon>
        <taxon>Bacteroidota</taxon>
        <taxon>Bacteroidia</taxon>
        <taxon>Bacteroidales</taxon>
        <taxon>Bacteroidaceae</taxon>
        <taxon>Phocaeicola</taxon>
    </lineage>
</organism>
<comment type="caution">
    <text evidence="3">The sequence shown here is derived from an EMBL/GenBank/DDBJ whole genome shotgun (WGS) entry which is preliminary data.</text>
</comment>
<feature type="chain" id="PRO_5043194648" description="DUF4141 domain-containing protein" evidence="1">
    <location>
        <begin position="22"/>
        <end position="241"/>
    </location>
</feature>
<dbReference type="Proteomes" id="UP000441162">
    <property type="component" value="Unassembled WGS sequence"/>
</dbReference>
<proteinExistence type="predicted"/>
<evidence type="ECO:0000313" key="4">
    <source>
        <dbReference type="Proteomes" id="UP000441162"/>
    </source>
</evidence>
<evidence type="ECO:0000313" key="3">
    <source>
        <dbReference type="EMBL" id="KAA5404120.1"/>
    </source>
</evidence>
<accession>A0A4Q5HQR9</accession>
<name>A0A4Q5HQR9_9BACT</name>
<reference evidence="4 5" key="1">
    <citation type="journal article" date="2019" name="Nat. Med.">
        <title>A library of human gut bacterial isolates paired with longitudinal multiomics data enables mechanistic microbiome research.</title>
        <authorList>
            <person name="Poyet M."/>
            <person name="Groussin M."/>
            <person name="Gibbons S.M."/>
            <person name="Avila-Pacheco J."/>
            <person name="Jiang X."/>
            <person name="Kearney S.M."/>
            <person name="Perrotta A.R."/>
            <person name="Berdy B."/>
            <person name="Zhao S."/>
            <person name="Lieberman T.D."/>
            <person name="Swanson P.K."/>
            <person name="Smith M."/>
            <person name="Roesemann S."/>
            <person name="Alexander J.E."/>
            <person name="Rich S.A."/>
            <person name="Livny J."/>
            <person name="Vlamakis H."/>
            <person name="Clish C."/>
            <person name="Bullock K."/>
            <person name="Deik A."/>
            <person name="Scott J."/>
            <person name="Pierce K.A."/>
            <person name="Xavier R.J."/>
            <person name="Alm E.J."/>
        </authorList>
    </citation>
    <scope>NUCLEOTIDE SEQUENCE [LARGE SCALE GENOMIC DNA]</scope>
    <source>
        <strain evidence="2 5">BIOML-A1</strain>
        <strain evidence="3 4">BIOML-A4</strain>
    </source>
</reference>
<evidence type="ECO:0008006" key="6">
    <source>
        <dbReference type="Google" id="ProtNLM"/>
    </source>
</evidence>
<dbReference type="RefSeq" id="WP_072545041.1">
    <property type="nucleotide sequence ID" value="NZ_JADNBX010000001.1"/>
</dbReference>
<dbReference type="Proteomes" id="UP000481616">
    <property type="component" value="Unassembled WGS sequence"/>
</dbReference>
<dbReference type="EMBL" id="VVZA01000011">
    <property type="protein sequence ID" value="KAA5404120.1"/>
    <property type="molecule type" value="Genomic_DNA"/>
</dbReference>
<evidence type="ECO:0000313" key="5">
    <source>
        <dbReference type="Proteomes" id="UP000481616"/>
    </source>
</evidence>
<protein>
    <recommendedName>
        <fullName evidence="6">DUF4141 domain-containing protein</fullName>
    </recommendedName>
</protein>